<keyword evidence="2" id="KW-0663">Pyridoxal phosphate</keyword>
<dbReference type="CDD" id="cd07377">
    <property type="entry name" value="WHTH_GntR"/>
    <property type="match status" value="1"/>
</dbReference>
<dbReference type="PANTHER" id="PTHR46577:SF1">
    <property type="entry name" value="HTH-TYPE TRANSCRIPTIONAL REGULATORY PROTEIN GABR"/>
    <property type="match status" value="1"/>
</dbReference>
<keyword evidence="8" id="KW-0032">Aminotransferase</keyword>
<feature type="compositionally biased region" description="Low complexity" evidence="6">
    <location>
        <begin position="87"/>
        <end position="106"/>
    </location>
</feature>
<keyword evidence="4" id="KW-0238">DNA-binding</keyword>
<protein>
    <submittedName>
        <fullName evidence="8">GntR family transcriptional regulator/MocR family aminotransferase</fullName>
    </submittedName>
</protein>
<evidence type="ECO:0000313" key="8">
    <source>
        <dbReference type="EMBL" id="MBE1588452.1"/>
    </source>
</evidence>
<dbReference type="InterPro" id="IPR004839">
    <property type="entry name" value="Aminotransferase_I/II_large"/>
</dbReference>
<dbReference type="GO" id="GO:0008483">
    <property type="term" value="F:transaminase activity"/>
    <property type="evidence" value="ECO:0007669"/>
    <property type="project" value="UniProtKB-KW"/>
</dbReference>
<comment type="caution">
    <text evidence="8">The sequence shown here is derived from an EMBL/GenBank/DDBJ whole genome shotgun (WGS) entry which is preliminary data.</text>
</comment>
<name>A0ABR9M6B3_9ACTN</name>
<keyword evidence="9" id="KW-1185">Reference proteome</keyword>
<dbReference type="InterPro" id="IPR000524">
    <property type="entry name" value="Tscrpt_reg_HTH_GntR"/>
</dbReference>
<evidence type="ECO:0000259" key="7">
    <source>
        <dbReference type="PROSITE" id="PS50949"/>
    </source>
</evidence>
<dbReference type="EMBL" id="JADBEK010000001">
    <property type="protein sequence ID" value="MBE1588452.1"/>
    <property type="molecule type" value="Genomic_DNA"/>
</dbReference>
<feature type="domain" description="HTH gntR-type" evidence="7">
    <location>
        <begin position="17"/>
        <end position="85"/>
    </location>
</feature>
<accession>A0ABR9M6B3</accession>
<dbReference type="PROSITE" id="PS50949">
    <property type="entry name" value="HTH_GNTR"/>
    <property type="match status" value="1"/>
</dbReference>
<evidence type="ECO:0000256" key="4">
    <source>
        <dbReference type="ARBA" id="ARBA00023125"/>
    </source>
</evidence>
<comment type="similarity">
    <text evidence="1">In the C-terminal section; belongs to the class-I pyridoxal-phosphate-dependent aminotransferase family.</text>
</comment>
<evidence type="ECO:0000256" key="5">
    <source>
        <dbReference type="ARBA" id="ARBA00023163"/>
    </source>
</evidence>
<sequence>MTDALGPELLLELPGWGSRGRALEEALRSAIRGGRLVAGTRLPSSRDLASQLGLSRGTVTQAYEQLVAEGWLTARQGSGTRVAAGTAEAPARSGRSAGSAESAASARYDLRSGRPDGSAHARSPRHDLRPGRPDGSAHARSPHHDLRPGRPDAYAFPREAWARAMRHVLREAPTEVFGFGDPRGRIELRTALASYLGRTRGVRVDPANLIVCSGYTQALGLLAEVFTELGVRTAGMEDPAIGDHVRLLAGRLRVAAVPVDASGLRVDALRDSGAEVAVCTPAHQFPLGVSMAPERRSELLEWADDSLGWIVEDDYDGEFRYDRHPIAALQSRRPSRIVYAGSTSKTIGPAVRLGWIACPPLLLEPLTEAKRRARETRPLEQLALARMIELGDYDRHLRTMRRGYQRRRDTLVAAVRSGLPDVRVRGIDAGLHALLELPAAPSERAIVEAARAASVDVHPLGEYVRGERDRHPPSLVVGYATPPAHSYPAALDALISGLRRL</sequence>
<keyword evidence="8" id="KW-0808">Transferase</keyword>
<dbReference type="InterPro" id="IPR015421">
    <property type="entry name" value="PyrdxlP-dep_Trfase_major"/>
</dbReference>
<dbReference type="Gene3D" id="1.10.10.10">
    <property type="entry name" value="Winged helix-like DNA-binding domain superfamily/Winged helix DNA-binding domain"/>
    <property type="match status" value="1"/>
</dbReference>
<dbReference type="SUPFAM" id="SSF53383">
    <property type="entry name" value="PLP-dependent transferases"/>
    <property type="match status" value="1"/>
</dbReference>
<gene>
    <name evidence="8" type="ORF">H4W80_006710</name>
</gene>
<dbReference type="SMART" id="SM00345">
    <property type="entry name" value="HTH_GNTR"/>
    <property type="match status" value="1"/>
</dbReference>
<dbReference type="InterPro" id="IPR036388">
    <property type="entry name" value="WH-like_DNA-bd_sf"/>
</dbReference>
<dbReference type="Proteomes" id="UP000633509">
    <property type="component" value="Unassembled WGS sequence"/>
</dbReference>
<reference evidence="8 9" key="1">
    <citation type="submission" date="2020-10" db="EMBL/GenBank/DDBJ databases">
        <title>Sequencing the genomes of 1000 actinobacteria strains.</title>
        <authorList>
            <person name="Klenk H.-P."/>
        </authorList>
    </citation>
    <scope>NUCLEOTIDE SEQUENCE [LARGE SCALE GENOMIC DNA]</scope>
    <source>
        <strain evidence="8 9">DSM 43173</strain>
    </source>
</reference>
<feature type="region of interest" description="Disordered" evidence="6">
    <location>
        <begin position="83"/>
        <end position="151"/>
    </location>
</feature>
<dbReference type="CDD" id="cd00609">
    <property type="entry name" value="AAT_like"/>
    <property type="match status" value="1"/>
</dbReference>
<evidence type="ECO:0000256" key="3">
    <source>
        <dbReference type="ARBA" id="ARBA00023015"/>
    </source>
</evidence>
<dbReference type="InterPro" id="IPR051446">
    <property type="entry name" value="HTH_trans_reg/aminotransferase"/>
</dbReference>
<dbReference type="InterPro" id="IPR036390">
    <property type="entry name" value="WH_DNA-bd_sf"/>
</dbReference>
<dbReference type="PRINTS" id="PR00035">
    <property type="entry name" value="HTHGNTR"/>
</dbReference>
<dbReference type="RefSeq" id="WP_192788667.1">
    <property type="nucleotide sequence ID" value="NZ_JADBEK010000001.1"/>
</dbReference>
<dbReference type="InterPro" id="IPR015424">
    <property type="entry name" value="PyrdxlP-dep_Trfase"/>
</dbReference>
<dbReference type="Gene3D" id="3.40.640.10">
    <property type="entry name" value="Type I PLP-dependent aspartate aminotransferase-like (Major domain)"/>
    <property type="match status" value="1"/>
</dbReference>
<evidence type="ECO:0000256" key="1">
    <source>
        <dbReference type="ARBA" id="ARBA00005384"/>
    </source>
</evidence>
<feature type="compositionally biased region" description="Basic and acidic residues" evidence="6">
    <location>
        <begin position="108"/>
        <end position="150"/>
    </location>
</feature>
<keyword evidence="3" id="KW-0805">Transcription regulation</keyword>
<proteinExistence type="inferred from homology"/>
<evidence type="ECO:0000313" key="9">
    <source>
        <dbReference type="Proteomes" id="UP000633509"/>
    </source>
</evidence>
<evidence type="ECO:0000256" key="6">
    <source>
        <dbReference type="SAM" id="MobiDB-lite"/>
    </source>
</evidence>
<dbReference type="Pfam" id="PF00392">
    <property type="entry name" value="GntR"/>
    <property type="match status" value="1"/>
</dbReference>
<organism evidence="8 9">
    <name type="scientific">Nonomuraea angiospora</name>
    <dbReference type="NCBI Taxonomy" id="46172"/>
    <lineage>
        <taxon>Bacteria</taxon>
        <taxon>Bacillati</taxon>
        <taxon>Actinomycetota</taxon>
        <taxon>Actinomycetes</taxon>
        <taxon>Streptosporangiales</taxon>
        <taxon>Streptosporangiaceae</taxon>
        <taxon>Nonomuraea</taxon>
    </lineage>
</organism>
<dbReference type="Pfam" id="PF00155">
    <property type="entry name" value="Aminotran_1_2"/>
    <property type="match status" value="1"/>
</dbReference>
<dbReference type="SUPFAM" id="SSF46785">
    <property type="entry name" value="Winged helix' DNA-binding domain"/>
    <property type="match status" value="1"/>
</dbReference>
<dbReference type="PANTHER" id="PTHR46577">
    <property type="entry name" value="HTH-TYPE TRANSCRIPTIONAL REGULATORY PROTEIN GABR"/>
    <property type="match status" value="1"/>
</dbReference>
<evidence type="ECO:0000256" key="2">
    <source>
        <dbReference type="ARBA" id="ARBA00022898"/>
    </source>
</evidence>
<keyword evidence="5" id="KW-0804">Transcription</keyword>